<keyword evidence="1" id="KW-0812">Transmembrane</keyword>
<feature type="transmembrane region" description="Helical" evidence="1">
    <location>
        <begin position="107"/>
        <end position="127"/>
    </location>
</feature>
<protein>
    <recommendedName>
        <fullName evidence="4">DUF3810 domain-containing protein</fullName>
    </recommendedName>
</protein>
<name>A0A2T2YKD9_9BACT</name>
<gene>
    <name evidence="2" type="ORF">AHMF7605_21960</name>
</gene>
<proteinExistence type="predicted"/>
<evidence type="ECO:0000256" key="1">
    <source>
        <dbReference type="SAM" id="Phobius"/>
    </source>
</evidence>
<evidence type="ECO:0000313" key="2">
    <source>
        <dbReference type="EMBL" id="PSR55972.1"/>
    </source>
</evidence>
<feature type="transmembrane region" description="Helical" evidence="1">
    <location>
        <begin position="20"/>
        <end position="41"/>
    </location>
</feature>
<dbReference type="InterPro" id="IPR024294">
    <property type="entry name" value="DUF3810"/>
</dbReference>
<dbReference type="EMBL" id="PYFT01000001">
    <property type="protein sequence ID" value="PSR55972.1"/>
    <property type="molecule type" value="Genomic_DNA"/>
</dbReference>
<comment type="caution">
    <text evidence="2">The sequence shown here is derived from an EMBL/GenBank/DDBJ whole genome shotgun (WGS) entry which is preliminary data.</text>
</comment>
<accession>A0A2T2YKD9</accession>
<evidence type="ECO:0008006" key="4">
    <source>
        <dbReference type="Google" id="ProtNLM"/>
    </source>
</evidence>
<dbReference type="Proteomes" id="UP000240357">
    <property type="component" value="Unassembled WGS sequence"/>
</dbReference>
<dbReference type="Pfam" id="PF12725">
    <property type="entry name" value="DUF3810"/>
    <property type="match status" value="1"/>
</dbReference>
<keyword evidence="1" id="KW-1133">Transmembrane helix</keyword>
<keyword evidence="1" id="KW-0472">Membrane</keyword>
<dbReference type="AlphaFoldDB" id="A0A2T2YKD9"/>
<keyword evidence="3" id="KW-1185">Reference proteome</keyword>
<feature type="transmembrane region" description="Helical" evidence="1">
    <location>
        <begin position="61"/>
        <end position="86"/>
    </location>
</feature>
<reference evidence="2 3" key="1">
    <citation type="submission" date="2018-03" db="EMBL/GenBank/DDBJ databases">
        <title>Adhaeribacter sp. HMF7605 Genome sequencing and assembly.</title>
        <authorList>
            <person name="Kang H."/>
            <person name="Kang J."/>
            <person name="Cha I."/>
            <person name="Kim H."/>
            <person name="Joh K."/>
        </authorList>
    </citation>
    <scope>NUCLEOTIDE SEQUENCE [LARGE SCALE GENOMIC DNA]</scope>
    <source>
        <strain evidence="2 3">HMF7605</strain>
    </source>
</reference>
<evidence type="ECO:0000313" key="3">
    <source>
        <dbReference type="Proteomes" id="UP000240357"/>
    </source>
</evidence>
<sequence>MASVIYSRIGKVNNKLKNILIYLSLPVQIVVVQIIAANPLLVEKFYTGLFYKKLSHFLRILFGDFSFPIGQILFYSLVTGLLIAIVKHIRKLILRQISFKEFGRSSLLGVFTFLSIFYFLFTGMWGLNYHRRPIEEIVQIKEEPVSKAELELLCRRLIQLTNASRQQLTQDQKHALRLPITHNQMLAQATAGFQRVAKVFPELAYAHYSVKAVYVPQVMSYFGVSGIYFPFTGEANVNMHPPAYLLPGTICHEMAHQIGFASEDEANFVSYLVCRLNPNPFFEYSGNYMALRYAMNRLRKINPRAYKKMQRYYSAGLKQDLVENRRYWESFQNPIEVFSEWFYDLFLKANDQKDGIKSYSKVVELLMGEFRKNNLNYPVKTFPGPKNKFLLLNQR</sequence>
<organism evidence="2 3">
    <name type="scientific">Adhaeribacter arboris</name>
    <dbReference type="NCBI Taxonomy" id="2072846"/>
    <lineage>
        <taxon>Bacteria</taxon>
        <taxon>Pseudomonadati</taxon>
        <taxon>Bacteroidota</taxon>
        <taxon>Cytophagia</taxon>
        <taxon>Cytophagales</taxon>
        <taxon>Hymenobacteraceae</taxon>
        <taxon>Adhaeribacter</taxon>
    </lineage>
</organism>